<evidence type="ECO:0000313" key="1">
    <source>
        <dbReference type="EMBL" id="VVC28191.1"/>
    </source>
</evidence>
<dbReference type="OrthoDB" id="6630692at2759"/>
<organism evidence="1 2">
    <name type="scientific">Cinara cedri</name>
    <dbReference type="NCBI Taxonomy" id="506608"/>
    <lineage>
        <taxon>Eukaryota</taxon>
        <taxon>Metazoa</taxon>
        <taxon>Ecdysozoa</taxon>
        <taxon>Arthropoda</taxon>
        <taxon>Hexapoda</taxon>
        <taxon>Insecta</taxon>
        <taxon>Pterygota</taxon>
        <taxon>Neoptera</taxon>
        <taxon>Paraneoptera</taxon>
        <taxon>Hemiptera</taxon>
        <taxon>Sternorrhyncha</taxon>
        <taxon>Aphidomorpha</taxon>
        <taxon>Aphidoidea</taxon>
        <taxon>Aphididae</taxon>
        <taxon>Lachninae</taxon>
        <taxon>Cinara</taxon>
    </lineage>
</organism>
<keyword evidence="2" id="KW-1185">Reference proteome</keyword>
<dbReference type="AlphaFoldDB" id="A0A5E4M7P3"/>
<dbReference type="Proteomes" id="UP000325440">
    <property type="component" value="Unassembled WGS sequence"/>
</dbReference>
<sequence>MRVADEGVMNLGFKFIHKLDPGSHINYVCCKGFKTLRFIMKLSKNIRSRMFIKALFYELVRPILEYDADVWDPHTANDSLQLERVQQRFMRFACNLLQIPCEPYDYTPLSDLLN</sequence>
<reference evidence="1 2" key="1">
    <citation type="submission" date="2019-08" db="EMBL/GenBank/DDBJ databases">
        <authorList>
            <person name="Alioto T."/>
            <person name="Alioto T."/>
            <person name="Gomez Garrido J."/>
        </authorList>
    </citation>
    <scope>NUCLEOTIDE SEQUENCE [LARGE SCALE GENOMIC DNA]</scope>
</reference>
<gene>
    <name evidence="1" type="ORF">CINCED_3A012669</name>
</gene>
<protein>
    <submittedName>
        <fullName evidence="1">Uncharacterized protein</fullName>
    </submittedName>
</protein>
<name>A0A5E4M7P3_9HEMI</name>
<evidence type="ECO:0000313" key="2">
    <source>
        <dbReference type="Proteomes" id="UP000325440"/>
    </source>
</evidence>
<proteinExistence type="predicted"/>
<dbReference type="EMBL" id="CABPRJ010000478">
    <property type="protein sequence ID" value="VVC28191.1"/>
    <property type="molecule type" value="Genomic_DNA"/>
</dbReference>
<accession>A0A5E4M7P3</accession>